<sequence>MPGAAASGRDRGAAGDRDRRLAAFGGRPAVPRELRNPPWPVITDDDRAAVLGVLDGAALVSDTDGETAVSVLERRWAERTGAAHCVGTSNGTTALQLALAALGVGPGDEVIVPALSFIASGLAPLHQMAIPVFADIDPVTFNMDPAAVEALVTPRTAAILPVHLHGHPADMDALNAIARRHGLAVVEDAAQAHGAFYNGRPVGSLGDAAAFSLQVTKNLPTCGEGGLVTINDDKVAETARMTRQFGEVIEPGRDRDYISYLLGWNHKLSAVQAAFTLSQLERFDAYDAARRGNVTAFLARLAELPGLVVPSRVGDVTHAWHILRFRFDPVAAGLPDVRPEAFRVALHRLLRAEGVPVSRYQLLALPEQKVFTDRIGYGSGYPWAAGDPQADAEHPVATQVIADSLTLQKRHLNPDAGLALRHYADGFEKVWANLDMVAAIAKSAR</sequence>
<protein>
    <submittedName>
        <fullName evidence="4">DegT/DnrJ/EryC1/StrS family aminotransferase</fullName>
    </submittedName>
</protein>
<dbReference type="PANTHER" id="PTHR30244">
    <property type="entry name" value="TRANSAMINASE"/>
    <property type="match status" value="1"/>
</dbReference>
<comment type="caution">
    <text evidence="4">The sequence shown here is derived from an EMBL/GenBank/DDBJ whole genome shotgun (WGS) entry which is preliminary data.</text>
</comment>
<dbReference type="CDD" id="cd00616">
    <property type="entry name" value="AHBA_syn"/>
    <property type="match status" value="1"/>
</dbReference>
<accession>A0A367FR11</accession>
<dbReference type="AlphaFoldDB" id="A0A367FR11"/>
<dbReference type="Proteomes" id="UP000253094">
    <property type="component" value="Unassembled WGS sequence"/>
</dbReference>
<evidence type="ECO:0000256" key="1">
    <source>
        <dbReference type="ARBA" id="ARBA00001933"/>
    </source>
</evidence>
<dbReference type="InterPro" id="IPR015421">
    <property type="entry name" value="PyrdxlP-dep_Trfase_major"/>
</dbReference>
<dbReference type="Pfam" id="PF01041">
    <property type="entry name" value="DegT_DnrJ_EryC1"/>
    <property type="match status" value="1"/>
</dbReference>
<dbReference type="Gene3D" id="3.40.640.10">
    <property type="entry name" value="Type I PLP-dependent aspartate aminotransferase-like (Major domain)"/>
    <property type="match status" value="1"/>
</dbReference>
<evidence type="ECO:0000313" key="4">
    <source>
        <dbReference type="EMBL" id="RCG32130.1"/>
    </source>
</evidence>
<keyword evidence="2" id="KW-0663">Pyridoxal phosphate</keyword>
<dbReference type="GO" id="GO:0000271">
    <property type="term" value="P:polysaccharide biosynthetic process"/>
    <property type="evidence" value="ECO:0007669"/>
    <property type="project" value="TreeGrafter"/>
</dbReference>
<comment type="similarity">
    <text evidence="2">Belongs to the DegT/DnrJ/EryC1 family.</text>
</comment>
<keyword evidence="4" id="KW-0808">Transferase</keyword>
<dbReference type="SUPFAM" id="SSF53383">
    <property type="entry name" value="PLP-dependent transferases"/>
    <property type="match status" value="1"/>
</dbReference>
<keyword evidence="4" id="KW-0032">Aminotransferase</keyword>
<comment type="cofactor">
    <cofactor evidence="1">
        <name>pyridoxal 5'-phosphate</name>
        <dbReference type="ChEBI" id="CHEBI:597326"/>
    </cofactor>
</comment>
<dbReference type="PANTHER" id="PTHR30244:SF34">
    <property type="entry name" value="DTDP-4-AMINO-4,6-DIDEOXYGALACTOSE TRANSAMINASE"/>
    <property type="match status" value="1"/>
</dbReference>
<dbReference type="InterPro" id="IPR000653">
    <property type="entry name" value="DegT/StrS_aminotransferase"/>
</dbReference>
<evidence type="ECO:0000256" key="3">
    <source>
        <dbReference type="SAM" id="MobiDB-lite"/>
    </source>
</evidence>
<dbReference type="OrthoDB" id="9804264at2"/>
<keyword evidence="5" id="KW-1185">Reference proteome</keyword>
<feature type="compositionally biased region" description="Basic and acidic residues" evidence="3">
    <location>
        <begin position="8"/>
        <end position="21"/>
    </location>
</feature>
<reference evidence="4 5" key="1">
    <citation type="submission" date="2018-06" db="EMBL/GenBank/DDBJ databases">
        <title>Sphaerisporangium craniellae sp. nov., isolated from a marine sponge in the South China Sea.</title>
        <authorList>
            <person name="Li L."/>
        </authorList>
    </citation>
    <scope>NUCLEOTIDE SEQUENCE [LARGE SCALE GENOMIC DNA]</scope>
    <source>
        <strain evidence="4 5">CCTCC AA 208026</strain>
    </source>
</reference>
<dbReference type="InterPro" id="IPR015422">
    <property type="entry name" value="PyrdxlP-dep_Trfase_small"/>
</dbReference>
<evidence type="ECO:0000256" key="2">
    <source>
        <dbReference type="RuleBase" id="RU004508"/>
    </source>
</evidence>
<evidence type="ECO:0000313" key="5">
    <source>
        <dbReference type="Proteomes" id="UP000253094"/>
    </source>
</evidence>
<gene>
    <name evidence="4" type="ORF">DQ384_06350</name>
</gene>
<name>A0A367FR11_9ACTN</name>
<dbReference type="Gene3D" id="3.90.1150.10">
    <property type="entry name" value="Aspartate Aminotransferase, domain 1"/>
    <property type="match status" value="1"/>
</dbReference>
<proteinExistence type="inferred from homology"/>
<dbReference type="EMBL" id="QOIL01000003">
    <property type="protein sequence ID" value="RCG32130.1"/>
    <property type="molecule type" value="Genomic_DNA"/>
</dbReference>
<dbReference type="InterPro" id="IPR015424">
    <property type="entry name" value="PyrdxlP-dep_Trfase"/>
</dbReference>
<dbReference type="GO" id="GO:0030170">
    <property type="term" value="F:pyridoxal phosphate binding"/>
    <property type="evidence" value="ECO:0007669"/>
    <property type="project" value="TreeGrafter"/>
</dbReference>
<feature type="region of interest" description="Disordered" evidence="3">
    <location>
        <begin position="1"/>
        <end position="39"/>
    </location>
</feature>
<dbReference type="GO" id="GO:0008483">
    <property type="term" value="F:transaminase activity"/>
    <property type="evidence" value="ECO:0007669"/>
    <property type="project" value="UniProtKB-KW"/>
</dbReference>
<organism evidence="4 5">
    <name type="scientific">Sphaerisporangium album</name>
    <dbReference type="NCBI Taxonomy" id="509200"/>
    <lineage>
        <taxon>Bacteria</taxon>
        <taxon>Bacillati</taxon>
        <taxon>Actinomycetota</taxon>
        <taxon>Actinomycetes</taxon>
        <taxon>Streptosporangiales</taxon>
        <taxon>Streptosporangiaceae</taxon>
        <taxon>Sphaerisporangium</taxon>
    </lineage>
</organism>